<dbReference type="AlphaFoldDB" id="A0AAW2G947"/>
<keyword evidence="3" id="KW-1185">Reference proteome</keyword>
<dbReference type="EMBL" id="JADYXP020000005">
    <property type="protein sequence ID" value="KAL0124543.1"/>
    <property type="molecule type" value="Genomic_DNA"/>
</dbReference>
<sequence>MCIKSSLDSSCSECLGPKVTMSGTRPARGRCGNSRATKGEFPRPKIMRGQHRSGRSDLNFNNKSIAQDKIVGRLEITSSPSIFLPCALSDEGDERGRRRERGRGFEGWSALLQPLSRLIGLGPDFYFGMQNNGDIPRDFISIDVSLFKVRYVRKKRERKRKRERERLIRVKWI</sequence>
<name>A0AAW2G947_9HYME</name>
<feature type="region of interest" description="Disordered" evidence="1">
    <location>
        <begin position="22"/>
        <end position="59"/>
    </location>
</feature>
<comment type="caution">
    <text evidence="2">The sequence shown here is derived from an EMBL/GenBank/DDBJ whole genome shotgun (WGS) entry which is preliminary data.</text>
</comment>
<gene>
    <name evidence="2" type="ORF">PUN28_006411</name>
</gene>
<protein>
    <submittedName>
        <fullName evidence="2">Uncharacterized protein</fullName>
    </submittedName>
</protein>
<evidence type="ECO:0000313" key="3">
    <source>
        <dbReference type="Proteomes" id="UP001430953"/>
    </source>
</evidence>
<dbReference type="Proteomes" id="UP001430953">
    <property type="component" value="Unassembled WGS sequence"/>
</dbReference>
<evidence type="ECO:0000256" key="1">
    <source>
        <dbReference type="SAM" id="MobiDB-lite"/>
    </source>
</evidence>
<reference evidence="2 3" key="1">
    <citation type="submission" date="2023-03" db="EMBL/GenBank/DDBJ databases">
        <title>High recombination rates correlate with genetic variation in Cardiocondyla obscurior ants.</title>
        <authorList>
            <person name="Errbii M."/>
        </authorList>
    </citation>
    <scope>NUCLEOTIDE SEQUENCE [LARGE SCALE GENOMIC DNA]</scope>
    <source>
        <strain evidence="2">Alpha-2009</strain>
        <tissue evidence="2">Whole body</tissue>
    </source>
</reference>
<organism evidence="2 3">
    <name type="scientific">Cardiocondyla obscurior</name>
    <dbReference type="NCBI Taxonomy" id="286306"/>
    <lineage>
        <taxon>Eukaryota</taxon>
        <taxon>Metazoa</taxon>
        <taxon>Ecdysozoa</taxon>
        <taxon>Arthropoda</taxon>
        <taxon>Hexapoda</taxon>
        <taxon>Insecta</taxon>
        <taxon>Pterygota</taxon>
        <taxon>Neoptera</taxon>
        <taxon>Endopterygota</taxon>
        <taxon>Hymenoptera</taxon>
        <taxon>Apocrita</taxon>
        <taxon>Aculeata</taxon>
        <taxon>Formicoidea</taxon>
        <taxon>Formicidae</taxon>
        <taxon>Myrmicinae</taxon>
        <taxon>Cardiocondyla</taxon>
    </lineage>
</organism>
<evidence type="ECO:0000313" key="2">
    <source>
        <dbReference type="EMBL" id="KAL0124543.1"/>
    </source>
</evidence>
<proteinExistence type="predicted"/>
<accession>A0AAW2G947</accession>